<evidence type="ECO:0000313" key="1">
    <source>
        <dbReference type="EMBL" id="TEB31472.1"/>
    </source>
</evidence>
<name>A0A4Y7TD31_COPMI</name>
<keyword evidence="2" id="KW-1185">Reference proteome</keyword>
<accession>A0A4Y7TD31</accession>
<reference evidence="1 2" key="1">
    <citation type="journal article" date="2019" name="Nat. Ecol. Evol.">
        <title>Megaphylogeny resolves global patterns of mushroom evolution.</title>
        <authorList>
            <person name="Varga T."/>
            <person name="Krizsan K."/>
            <person name="Foldi C."/>
            <person name="Dima B."/>
            <person name="Sanchez-Garcia M."/>
            <person name="Sanchez-Ramirez S."/>
            <person name="Szollosi G.J."/>
            <person name="Szarkandi J.G."/>
            <person name="Papp V."/>
            <person name="Albert L."/>
            <person name="Andreopoulos W."/>
            <person name="Angelini C."/>
            <person name="Antonin V."/>
            <person name="Barry K.W."/>
            <person name="Bougher N.L."/>
            <person name="Buchanan P."/>
            <person name="Buyck B."/>
            <person name="Bense V."/>
            <person name="Catcheside P."/>
            <person name="Chovatia M."/>
            <person name="Cooper J."/>
            <person name="Damon W."/>
            <person name="Desjardin D."/>
            <person name="Finy P."/>
            <person name="Geml J."/>
            <person name="Haridas S."/>
            <person name="Hughes K."/>
            <person name="Justo A."/>
            <person name="Karasinski D."/>
            <person name="Kautmanova I."/>
            <person name="Kiss B."/>
            <person name="Kocsube S."/>
            <person name="Kotiranta H."/>
            <person name="LaButti K.M."/>
            <person name="Lechner B.E."/>
            <person name="Liimatainen K."/>
            <person name="Lipzen A."/>
            <person name="Lukacs Z."/>
            <person name="Mihaltcheva S."/>
            <person name="Morgado L.N."/>
            <person name="Niskanen T."/>
            <person name="Noordeloos M.E."/>
            <person name="Ohm R.A."/>
            <person name="Ortiz-Santana B."/>
            <person name="Ovrebo C."/>
            <person name="Racz N."/>
            <person name="Riley R."/>
            <person name="Savchenko A."/>
            <person name="Shiryaev A."/>
            <person name="Soop K."/>
            <person name="Spirin V."/>
            <person name="Szebenyi C."/>
            <person name="Tomsovsky M."/>
            <person name="Tulloss R.E."/>
            <person name="Uehling J."/>
            <person name="Grigoriev I.V."/>
            <person name="Vagvolgyi C."/>
            <person name="Papp T."/>
            <person name="Martin F.M."/>
            <person name="Miettinen O."/>
            <person name="Hibbett D.S."/>
            <person name="Nagy L.G."/>
        </authorList>
    </citation>
    <scope>NUCLEOTIDE SEQUENCE [LARGE SCALE GENOMIC DNA]</scope>
    <source>
        <strain evidence="1 2">FP101781</strain>
    </source>
</reference>
<proteinExistence type="predicted"/>
<protein>
    <submittedName>
        <fullName evidence="1">Uncharacterized protein</fullName>
    </submittedName>
</protein>
<sequence length="89" mass="10059">MCSNTVNAVLLSQKQHCTPLAHSTVYCVHPLIRTRSIGSTNSISRLVDEWLHEYQYLRLCLEILSRFESSGALSGSIYEYAMLICNHAL</sequence>
<dbReference type="Proteomes" id="UP000298030">
    <property type="component" value="Unassembled WGS sequence"/>
</dbReference>
<dbReference type="AlphaFoldDB" id="A0A4Y7TD31"/>
<dbReference type="EMBL" id="QPFP01000019">
    <property type="protein sequence ID" value="TEB31472.1"/>
    <property type="molecule type" value="Genomic_DNA"/>
</dbReference>
<comment type="caution">
    <text evidence="1">The sequence shown here is derived from an EMBL/GenBank/DDBJ whole genome shotgun (WGS) entry which is preliminary data.</text>
</comment>
<gene>
    <name evidence="1" type="ORF">FA13DRAFT_369918</name>
</gene>
<dbReference type="OrthoDB" id="3023006at2759"/>
<organism evidence="1 2">
    <name type="scientific">Coprinellus micaceus</name>
    <name type="common">Glistening ink-cap mushroom</name>
    <name type="synonym">Coprinus micaceus</name>
    <dbReference type="NCBI Taxonomy" id="71717"/>
    <lineage>
        <taxon>Eukaryota</taxon>
        <taxon>Fungi</taxon>
        <taxon>Dikarya</taxon>
        <taxon>Basidiomycota</taxon>
        <taxon>Agaricomycotina</taxon>
        <taxon>Agaricomycetes</taxon>
        <taxon>Agaricomycetidae</taxon>
        <taxon>Agaricales</taxon>
        <taxon>Agaricineae</taxon>
        <taxon>Psathyrellaceae</taxon>
        <taxon>Coprinellus</taxon>
    </lineage>
</organism>
<evidence type="ECO:0000313" key="2">
    <source>
        <dbReference type="Proteomes" id="UP000298030"/>
    </source>
</evidence>